<dbReference type="EMBL" id="WKKI01000009">
    <property type="protein sequence ID" value="MRX71984.1"/>
    <property type="molecule type" value="Genomic_DNA"/>
</dbReference>
<gene>
    <name evidence="2" type="ORF">GJU40_07340</name>
</gene>
<dbReference type="PROSITE" id="PS51340">
    <property type="entry name" value="MOSC"/>
    <property type="match status" value="1"/>
</dbReference>
<dbReference type="InterPro" id="IPR011037">
    <property type="entry name" value="Pyrv_Knase-like_insert_dom_sf"/>
</dbReference>
<dbReference type="AlphaFoldDB" id="A0A7X2IYH5"/>
<reference evidence="2 3" key="1">
    <citation type="submission" date="2019-11" db="EMBL/GenBank/DDBJ databases">
        <title>Bacillus lacus genome.</title>
        <authorList>
            <person name="Allen C.J."/>
            <person name="Newman J.D."/>
        </authorList>
    </citation>
    <scope>NUCLEOTIDE SEQUENCE [LARGE SCALE GENOMIC DNA]</scope>
    <source>
        <strain evidence="2 3">KCTC 33946</strain>
    </source>
</reference>
<dbReference type="Pfam" id="PF03475">
    <property type="entry name" value="YiiM_3-alpha"/>
    <property type="match status" value="1"/>
</dbReference>
<dbReference type="SUPFAM" id="SSF50800">
    <property type="entry name" value="PK beta-barrel domain-like"/>
    <property type="match status" value="1"/>
</dbReference>
<dbReference type="Pfam" id="PF03473">
    <property type="entry name" value="MOSC"/>
    <property type="match status" value="1"/>
</dbReference>
<dbReference type="InterPro" id="IPR052353">
    <property type="entry name" value="Benzoxazolinone_Detox_Enz"/>
</dbReference>
<dbReference type="PANTHER" id="PTHR30212:SF2">
    <property type="entry name" value="PROTEIN YIIM"/>
    <property type="match status" value="1"/>
</dbReference>
<dbReference type="InterPro" id="IPR005302">
    <property type="entry name" value="MoCF_Sase_C"/>
</dbReference>
<dbReference type="GO" id="GO:0030170">
    <property type="term" value="F:pyridoxal phosphate binding"/>
    <property type="evidence" value="ECO:0007669"/>
    <property type="project" value="InterPro"/>
</dbReference>
<accession>A0A7X2IYH5</accession>
<feature type="domain" description="MOSC" evidence="1">
    <location>
        <begin position="29"/>
        <end position="163"/>
    </location>
</feature>
<evidence type="ECO:0000313" key="2">
    <source>
        <dbReference type="EMBL" id="MRX71984.1"/>
    </source>
</evidence>
<evidence type="ECO:0000313" key="3">
    <source>
        <dbReference type="Proteomes" id="UP000448867"/>
    </source>
</evidence>
<protein>
    <submittedName>
        <fullName evidence="2">MOSC domain-containing protein</fullName>
    </submittedName>
</protein>
<dbReference type="Gene3D" id="2.40.33.20">
    <property type="entry name" value="PK beta-barrel domain-like"/>
    <property type="match status" value="1"/>
</dbReference>
<name>A0A7X2IYH5_9BACI</name>
<comment type="caution">
    <text evidence="2">The sequence shown here is derived from an EMBL/GenBank/DDBJ whole genome shotgun (WGS) entry which is preliminary data.</text>
</comment>
<dbReference type="PANTHER" id="PTHR30212">
    <property type="entry name" value="PROTEIN YIIM"/>
    <property type="match status" value="1"/>
</dbReference>
<dbReference type="InterPro" id="IPR005163">
    <property type="entry name" value="Tri_helical_YiiM-like"/>
</dbReference>
<sequence length="217" mass="24485">MKGTIISLSKGKPKKLMSDGRSFISGIAKTAEKELFVTGTEITGDAVANTSFHGGADRVVCVYSHEHYTYWEKELGLPLQQAAFGENLTVSGMVEDQVCVGDRFSIGTAILEVSQGRFPCVTINLYNSQNQLLQSIFETGYTGYFFRVVKEGKIETEDIPIRIFEHPAKLSVAFIHHIFFHDKKNAEAIFDILQLDELAEEWKRKFLKLQEKLNIED</sequence>
<dbReference type="RefSeq" id="WP_154307124.1">
    <property type="nucleotide sequence ID" value="NZ_WKKI01000009.1"/>
</dbReference>
<evidence type="ECO:0000259" key="1">
    <source>
        <dbReference type="PROSITE" id="PS51340"/>
    </source>
</evidence>
<organism evidence="2 3">
    <name type="scientific">Metabacillus lacus</name>
    <dbReference type="NCBI Taxonomy" id="1983721"/>
    <lineage>
        <taxon>Bacteria</taxon>
        <taxon>Bacillati</taxon>
        <taxon>Bacillota</taxon>
        <taxon>Bacilli</taxon>
        <taxon>Bacillales</taxon>
        <taxon>Bacillaceae</taxon>
        <taxon>Metabacillus</taxon>
    </lineage>
</organism>
<dbReference type="GO" id="GO:0003824">
    <property type="term" value="F:catalytic activity"/>
    <property type="evidence" value="ECO:0007669"/>
    <property type="project" value="InterPro"/>
</dbReference>
<dbReference type="GO" id="GO:0030151">
    <property type="term" value="F:molybdenum ion binding"/>
    <property type="evidence" value="ECO:0007669"/>
    <property type="project" value="InterPro"/>
</dbReference>
<proteinExistence type="predicted"/>
<dbReference type="OrthoDB" id="9786134at2"/>
<dbReference type="Proteomes" id="UP000448867">
    <property type="component" value="Unassembled WGS sequence"/>
</dbReference>
<keyword evidence="3" id="KW-1185">Reference proteome</keyword>